<protein>
    <submittedName>
        <fullName evidence="6">CvpA family protein</fullName>
    </submittedName>
</protein>
<dbReference type="GO" id="GO:0016020">
    <property type="term" value="C:membrane"/>
    <property type="evidence" value="ECO:0007669"/>
    <property type="project" value="UniProtKB-SubCell"/>
</dbReference>
<keyword evidence="3 5" id="KW-1133">Transmembrane helix</keyword>
<dbReference type="RefSeq" id="WP_147648211.1">
    <property type="nucleotide sequence ID" value="NZ_CP042806.1"/>
</dbReference>
<evidence type="ECO:0000256" key="4">
    <source>
        <dbReference type="ARBA" id="ARBA00023136"/>
    </source>
</evidence>
<dbReference type="EMBL" id="CP042806">
    <property type="protein sequence ID" value="QEE29013.1"/>
    <property type="molecule type" value="Genomic_DNA"/>
</dbReference>
<dbReference type="AlphaFoldDB" id="A0A5B9E9V7"/>
<evidence type="ECO:0000313" key="6">
    <source>
        <dbReference type="EMBL" id="QEE29013.1"/>
    </source>
</evidence>
<feature type="transmembrane region" description="Helical" evidence="5">
    <location>
        <begin position="106"/>
        <end position="125"/>
    </location>
</feature>
<keyword evidence="2 5" id="KW-0812">Transmembrane</keyword>
<dbReference type="Proteomes" id="UP000321820">
    <property type="component" value="Chromosome"/>
</dbReference>
<name>A0A5B9E9V7_9BACT</name>
<keyword evidence="4 5" id="KW-0472">Membrane</keyword>
<gene>
    <name evidence="6" type="ORF">FTW19_14000</name>
</gene>
<feature type="transmembrane region" description="Helical" evidence="5">
    <location>
        <begin position="6"/>
        <end position="21"/>
    </location>
</feature>
<feature type="transmembrane region" description="Helical" evidence="5">
    <location>
        <begin position="65"/>
        <end position="85"/>
    </location>
</feature>
<evidence type="ECO:0000256" key="1">
    <source>
        <dbReference type="ARBA" id="ARBA00004141"/>
    </source>
</evidence>
<evidence type="ECO:0000313" key="7">
    <source>
        <dbReference type="Proteomes" id="UP000321820"/>
    </source>
</evidence>
<dbReference type="KEGG" id="talb:FTW19_14000"/>
<comment type="subcellular location">
    <subcellularLocation>
        <location evidence="1">Membrane</location>
        <topology evidence="1">Multi-pass membrane protein</topology>
    </subcellularLocation>
</comment>
<proteinExistence type="predicted"/>
<feature type="transmembrane region" description="Helical" evidence="5">
    <location>
        <begin position="137"/>
        <end position="155"/>
    </location>
</feature>
<organism evidence="6 7">
    <name type="scientific">Terriglobus albidus</name>
    <dbReference type="NCBI Taxonomy" id="1592106"/>
    <lineage>
        <taxon>Bacteria</taxon>
        <taxon>Pseudomonadati</taxon>
        <taxon>Acidobacteriota</taxon>
        <taxon>Terriglobia</taxon>
        <taxon>Terriglobales</taxon>
        <taxon>Acidobacteriaceae</taxon>
        <taxon>Terriglobus</taxon>
    </lineage>
</organism>
<dbReference type="InterPro" id="IPR003825">
    <property type="entry name" value="Colicin-V_CvpA"/>
</dbReference>
<evidence type="ECO:0000256" key="3">
    <source>
        <dbReference type="ARBA" id="ARBA00022989"/>
    </source>
</evidence>
<sequence length="177" mass="18863">MTPVDYAIVALLAWSVIAAFLRGLIRSLFSLAGIALGIVLAGMYYPQVAALLARWITARPAAETAAFLIIAFAVMLLATLAGFAIRKSCEAVGLGMADRLGGACFGFLRGCLAVTAIVMSVAAFLPKSTLFRQSYLAPYFLTASHGVSFIVPTDFQQRVMNGVSQLKKEAATVSRHR</sequence>
<dbReference type="OrthoDB" id="117314at2"/>
<feature type="transmembrane region" description="Helical" evidence="5">
    <location>
        <begin position="28"/>
        <end position="45"/>
    </location>
</feature>
<accession>A0A5B9E9V7</accession>
<evidence type="ECO:0000256" key="2">
    <source>
        <dbReference type="ARBA" id="ARBA00022692"/>
    </source>
</evidence>
<dbReference type="PANTHER" id="PTHR36926">
    <property type="entry name" value="COLICIN V PRODUCTION PROTEIN"/>
    <property type="match status" value="1"/>
</dbReference>
<dbReference type="PANTHER" id="PTHR36926:SF1">
    <property type="entry name" value="COLICIN V PRODUCTION PROTEIN"/>
    <property type="match status" value="1"/>
</dbReference>
<evidence type="ECO:0000256" key="5">
    <source>
        <dbReference type="SAM" id="Phobius"/>
    </source>
</evidence>
<reference evidence="6 7" key="1">
    <citation type="submission" date="2019-08" db="EMBL/GenBank/DDBJ databases">
        <title>Complete genome sequence of Terriglobus albidus strain ORNL.</title>
        <authorList>
            <person name="Podar M."/>
        </authorList>
    </citation>
    <scope>NUCLEOTIDE SEQUENCE [LARGE SCALE GENOMIC DNA]</scope>
    <source>
        <strain evidence="6 7">ORNL</strain>
    </source>
</reference>
<dbReference type="Pfam" id="PF02674">
    <property type="entry name" value="Colicin_V"/>
    <property type="match status" value="1"/>
</dbReference>
<keyword evidence="7" id="KW-1185">Reference proteome</keyword>
<dbReference type="InterPro" id="IPR052719">
    <property type="entry name" value="CvpA-like"/>
</dbReference>
<dbReference type="GO" id="GO:0009403">
    <property type="term" value="P:toxin biosynthetic process"/>
    <property type="evidence" value="ECO:0007669"/>
    <property type="project" value="InterPro"/>
</dbReference>